<dbReference type="InterPro" id="IPR025660">
    <property type="entry name" value="Pept_his_AS"/>
</dbReference>
<dbReference type="InterPro" id="IPR039417">
    <property type="entry name" value="Peptidase_C1A_papain-like"/>
</dbReference>
<dbReference type="Ensembl" id="ENSPNAT00000050371.1">
    <property type="protein sequence ID" value="ENSPNAP00000056976.1"/>
    <property type="gene ID" value="ENSPNAG00000021296.2"/>
</dbReference>
<evidence type="ECO:0000256" key="3">
    <source>
        <dbReference type="ARBA" id="ARBA00022801"/>
    </source>
</evidence>
<feature type="chain" id="PRO_5043692109" description="Peptidase C1A papain C-terminal domain-containing protein" evidence="5">
    <location>
        <begin position="19"/>
        <end position="343"/>
    </location>
</feature>
<keyword evidence="4" id="KW-0788">Thiol protease</keyword>
<evidence type="ECO:0000256" key="2">
    <source>
        <dbReference type="ARBA" id="ARBA00022670"/>
    </source>
</evidence>
<evidence type="ECO:0000313" key="7">
    <source>
        <dbReference type="Ensembl" id="ENSPNAP00000056976.1"/>
    </source>
</evidence>
<keyword evidence="2" id="KW-0645">Protease</keyword>
<dbReference type="SMART" id="SM00645">
    <property type="entry name" value="Pept_C1"/>
    <property type="match status" value="1"/>
</dbReference>
<keyword evidence="8" id="KW-1185">Reference proteome</keyword>
<comment type="similarity">
    <text evidence="1">Belongs to the peptidase C1 family.</text>
</comment>
<dbReference type="Pfam" id="PF00112">
    <property type="entry name" value="Peptidase_C1"/>
    <property type="match status" value="1"/>
</dbReference>
<reference evidence="7 8" key="1">
    <citation type="submission" date="2020-10" db="EMBL/GenBank/DDBJ databases">
        <title>Pygocentrus nattereri (red-bellied piranha) genome, fPygNat1, primary haplotype.</title>
        <authorList>
            <person name="Myers G."/>
            <person name="Meyer A."/>
            <person name="Karagic N."/>
            <person name="Pippel M."/>
            <person name="Winkler S."/>
            <person name="Tracey A."/>
            <person name="Wood J."/>
            <person name="Formenti G."/>
            <person name="Howe K."/>
            <person name="Fedrigo O."/>
            <person name="Jarvis E.D."/>
        </authorList>
    </citation>
    <scope>NUCLEOTIDE SEQUENCE [LARGE SCALE GENOMIC DNA]</scope>
</reference>
<feature type="domain" description="Peptidase C1A papain C-terminal" evidence="6">
    <location>
        <begin position="118"/>
        <end position="302"/>
    </location>
</feature>
<dbReference type="InterPro" id="IPR038765">
    <property type="entry name" value="Papain-like_cys_pep_sf"/>
</dbReference>
<name>A0AAR2K4F0_PYGNA</name>
<dbReference type="SUPFAM" id="SSF54001">
    <property type="entry name" value="Cysteine proteinases"/>
    <property type="match status" value="1"/>
</dbReference>
<dbReference type="GO" id="GO:0006508">
    <property type="term" value="P:proteolysis"/>
    <property type="evidence" value="ECO:0007669"/>
    <property type="project" value="UniProtKB-KW"/>
</dbReference>
<dbReference type="InterPro" id="IPR013128">
    <property type="entry name" value="Peptidase_C1A"/>
</dbReference>
<feature type="signal peptide" evidence="5">
    <location>
        <begin position="1"/>
        <end position="18"/>
    </location>
</feature>
<evidence type="ECO:0000256" key="4">
    <source>
        <dbReference type="ARBA" id="ARBA00022807"/>
    </source>
</evidence>
<dbReference type="PROSITE" id="PS00639">
    <property type="entry name" value="THIOL_PROTEASE_HIS"/>
    <property type="match status" value="1"/>
</dbReference>
<dbReference type="PANTHER" id="PTHR12411">
    <property type="entry name" value="CYSTEINE PROTEASE FAMILY C1-RELATED"/>
    <property type="match status" value="1"/>
</dbReference>
<organism evidence="7 8">
    <name type="scientific">Pygocentrus nattereri</name>
    <name type="common">Red-bellied piranha</name>
    <dbReference type="NCBI Taxonomy" id="42514"/>
    <lineage>
        <taxon>Eukaryota</taxon>
        <taxon>Metazoa</taxon>
        <taxon>Chordata</taxon>
        <taxon>Craniata</taxon>
        <taxon>Vertebrata</taxon>
        <taxon>Euteleostomi</taxon>
        <taxon>Actinopterygii</taxon>
        <taxon>Neopterygii</taxon>
        <taxon>Teleostei</taxon>
        <taxon>Ostariophysi</taxon>
        <taxon>Characiformes</taxon>
        <taxon>Characoidei</taxon>
        <taxon>Pygocentrus</taxon>
    </lineage>
</organism>
<sequence length="343" mass="38593">MALVEAFTLLLSCHFLLARLSNGELLEMNEVTVGGTFRRSSSLEQHIQTWRHIQASVKRQAYLNSHSMDFQLPAKYGLNQFSHLSPGQFRDIYLQAWPEIAPKYNMTNHDRPRSEHYLPRFDWREHGAVGPVQNQQSCGGCWAFSVVAAIEAVRVKDGGMLQDLSVQQVIDCDYKSQGCNGGSTISALEWLKQTKEKVVNETDYPYKAETGLCRVFPQLYGGVSVKDYTAFDFSGQEKLMKERLVDWGPLVVIVDATSWQDYLGGVIQHHCSSRHANHAVLIVGYDTTGTHSHTAHMLVSPVKCCRGFKTKHLWFKCSIDVYLGLYNKSSPNSFLHGLICSAA</sequence>
<accession>A0AAR2K4F0</accession>
<keyword evidence="5" id="KW-0732">Signal</keyword>
<dbReference type="PRINTS" id="PR00705">
    <property type="entry name" value="PAPAIN"/>
</dbReference>
<protein>
    <recommendedName>
        <fullName evidence="6">Peptidase C1A papain C-terminal domain-containing protein</fullName>
    </recommendedName>
</protein>
<reference evidence="7" key="3">
    <citation type="submission" date="2025-09" db="UniProtKB">
        <authorList>
            <consortium name="Ensembl"/>
        </authorList>
    </citation>
    <scope>IDENTIFICATION</scope>
</reference>
<dbReference type="InterPro" id="IPR000668">
    <property type="entry name" value="Peptidase_C1A_C"/>
</dbReference>
<dbReference type="Gene3D" id="3.90.70.10">
    <property type="entry name" value="Cysteine proteinases"/>
    <property type="match status" value="1"/>
</dbReference>
<keyword evidence="3" id="KW-0378">Hydrolase</keyword>
<dbReference type="GeneTree" id="ENSGT00940000159253"/>
<reference evidence="7" key="2">
    <citation type="submission" date="2025-08" db="UniProtKB">
        <authorList>
            <consortium name="Ensembl"/>
        </authorList>
    </citation>
    <scope>IDENTIFICATION</scope>
</reference>
<dbReference type="CDD" id="cd02248">
    <property type="entry name" value="Peptidase_C1A"/>
    <property type="match status" value="1"/>
</dbReference>
<dbReference type="InterPro" id="IPR000169">
    <property type="entry name" value="Pept_cys_AS"/>
</dbReference>
<proteinExistence type="inferred from homology"/>
<evidence type="ECO:0000256" key="1">
    <source>
        <dbReference type="ARBA" id="ARBA00008455"/>
    </source>
</evidence>
<evidence type="ECO:0000259" key="6">
    <source>
        <dbReference type="SMART" id="SM00645"/>
    </source>
</evidence>
<dbReference type="PROSITE" id="PS00139">
    <property type="entry name" value="THIOL_PROTEASE_CYS"/>
    <property type="match status" value="1"/>
</dbReference>
<dbReference type="Proteomes" id="UP001501920">
    <property type="component" value="Chromosome 8"/>
</dbReference>
<evidence type="ECO:0000313" key="8">
    <source>
        <dbReference type="Proteomes" id="UP001501920"/>
    </source>
</evidence>
<gene>
    <name evidence="7" type="primary">CTSO</name>
</gene>
<dbReference type="GO" id="GO:0008234">
    <property type="term" value="F:cysteine-type peptidase activity"/>
    <property type="evidence" value="ECO:0007669"/>
    <property type="project" value="UniProtKB-KW"/>
</dbReference>
<dbReference type="AlphaFoldDB" id="A0AAR2K4F0"/>
<evidence type="ECO:0000256" key="5">
    <source>
        <dbReference type="SAM" id="SignalP"/>
    </source>
</evidence>